<accession>A0A7W5DUG1</accession>
<dbReference type="Proteomes" id="UP000536179">
    <property type="component" value="Unassembled WGS sequence"/>
</dbReference>
<feature type="chain" id="PRO_5031523004" evidence="2">
    <location>
        <begin position="25"/>
        <end position="340"/>
    </location>
</feature>
<dbReference type="AlphaFoldDB" id="A0A7W5DUG1"/>
<reference evidence="3 4" key="1">
    <citation type="submission" date="2020-08" db="EMBL/GenBank/DDBJ databases">
        <title>Genomic Encyclopedia of Type Strains, Phase III (KMG-III): the genomes of soil and plant-associated and newly described type strains.</title>
        <authorList>
            <person name="Whitman W."/>
        </authorList>
    </citation>
    <scope>NUCLEOTIDE SEQUENCE [LARGE SCALE GENOMIC DNA]</scope>
    <source>
        <strain evidence="3 4">CECT 8075</strain>
    </source>
</reference>
<keyword evidence="1" id="KW-0175">Coiled coil</keyword>
<evidence type="ECO:0000313" key="4">
    <source>
        <dbReference type="Proteomes" id="UP000536179"/>
    </source>
</evidence>
<sequence length="340" mass="37015">MSMRAMILILLSLATVFCERSVVATEASGAASTEITVVVGAAGTNEYAEMFSQWTEHWKTIAKRAGVPIVTIGDAKSETSDRQTLETRLQAIRDSQATHWIVLIGHGTYQRGVSKFNLRGPDVAAEEIAEWLKSQDNGADDLDTRGPMVIVNCTSSSGPFVNALSAPGRVIVTATQSGTEQNFARFGKFFTDALRSSDSDLDHDREVSVLEAFLSASKQTQRFYDTEARIATEHALIDDNGDGLGTRAEAFRGTRPIAMAKDGAEVDGKAARRITLAVGDESSDTKPVLLSKEQTVARDQLELKVEALRDKKDAMSEADYYSELESLMVELAKIYHPASE</sequence>
<dbReference type="RefSeq" id="WP_184300354.1">
    <property type="nucleotide sequence ID" value="NZ_JACHXU010000001.1"/>
</dbReference>
<comment type="caution">
    <text evidence="3">The sequence shown here is derived from an EMBL/GenBank/DDBJ whole genome shotgun (WGS) entry which is preliminary data.</text>
</comment>
<name>A0A7W5DUG1_9BACT</name>
<evidence type="ECO:0000256" key="1">
    <source>
        <dbReference type="SAM" id="Coils"/>
    </source>
</evidence>
<proteinExistence type="predicted"/>
<keyword evidence="4" id="KW-1185">Reference proteome</keyword>
<organism evidence="3 4">
    <name type="scientific">Aporhodopirellula rubra</name>
    <dbReference type="NCBI Taxonomy" id="980271"/>
    <lineage>
        <taxon>Bacteria</taxon>
        <taxon>Pseudomonadati</taxon>
        <taxon>Planctomycetota</taxon>
        <taxon>Planctomycetia</taxon>
        <taxon>Pirellulales</taxon>
        <taxon>Pirellulaceae</taxon>
        <taxon>Aporhodopirellula</taxon>
    </lineage>
</organism>
<protein>
    <submittedName>
        <fullName evidence="3">Uncharacterized protein</fullName>
    </submittedName>
</protein>
<evidence type="ECO:0000256" key="2">
    <source>
        <dbReference type="SAM" id="SignalP"/>
    </source>
</evidence>
<keyword evidence="2" id="KW-0732">Signal</keyword>
<gene>
    <name evidence="3" type="ORF">FHS27_000143</name>
</gene>
<feature type="coiled-coil region" evidence="1">
    <location>
        <begin position="291"/>
        <end position="318"/>
    </location>
</feature>
<evidence type="ECO:0000313" key="3">
    <source>
        <dbReference type="EMBL" id="MBB3204379.1"/>
    </source>
</evidence>
<dbReference type="EMBL" id="JACHXU010000001">
    <property type="protein sequence ID" value="MBB3204379.1"/>
    <property type="molecule type" value="Genomic_DNA"/>
</dbReference>
<feature type="signal peptide" evidence="2">
    <location>
        <begin position="1"/>
        <end position="24"/>
    </location>
</feature>